<name>A0AAE1PCV2_9EUCA</name>
<evidence type="ECO:0000313" key="2">
    <source>
        <dbReference type="Proteomes" id="UP001292094"/>
    </source>
</evidence>
<sequence length="96" mass="10209">MTHVSSSHFSAHTSSSLSSHLLISQLTPPHLSASKLLTSPLSSHFLISQLTPAHLSDYTSSPPTSSYLLTSQLTPPHITSQLTPASSNNNSSFILI</sequence>
<dbReference type="AlphaFoldDB" id="A0AAE1PCV2"/>
<comment type="caution">
    <text evidence="1">The sequence shown here is derived from an EMBL/GenBank/DDBJ whole genome shotgun (WGS) entry which is preliminary data.</text>
</comment>
<reference evidence="1" key="1">
    <citation type="submission" date="2023-11" db="EMBL/GenBank/DDBJ databases">
        <title>Genome assemblies of two species of porcelain crab, Petrolisthes cinctipes and Petrolisthes manimaculis (Anomura: Porcellanidae).</title>
        <authorList>
            <person name="Angst P."/>
        </authorList>
    </citation>
    <scope>NUCLEOTIDE SEQUENCE</scope>
    <source>
        <strain evidence="1">PB745_02</strain>
        <tissue evidence="1">Gill</tissue>
    </source>
</reference>
<accession>A0AAE1PCV2</accession>
<dbReference type="EMBL" id="JAWZYT010002177">
    <property type="protein sequence ID" value="KAK4306114.1"/>
    <property type="molecule type" value="Genomic_DNA"/>
</dbReference>
<evidence type="ECO:0000313" key="1">
    <source>
        <dbReference type="EMBL" id="KAK4306114.1"/>
    </source>
</evidence>
<organism evidence="1 2">
    <name type="scientific">Petrolisthes manimaculis</name>
    <dbReference type="NCBI Taxonomy" id="1843537"/>
    <lineage>
        <taxon>Eukaryota</taxon>
        <taxon>Metazoa</taxon>
        <taxon>Ecdysozoa</taxon>
        <taxon>Arthropoda</taxon>
        <taxon>Crustacea</taxon>
        <taxon>Multicrustacea</taxon>
        <taxon>Malacostraca</taxon>
        <taxon>Eumalacostraca</taxon>
        <taxon>Eucarida</taxon>
        <taxon>Decapoda</taxon>
        <taxon>Pleocyemata</taxon>
        <taxon>Anomura</taxon>
        <taxon>Galatheoidea</taxon>
        <taxon>Porcellanidae</taxon>
        <taxon>Petrolisthes</taxon>
    </lineage>
</organism>
<gene>
    <name evidence="1" type="ORF">Pmani_022042</name>
</gene>
<proteinExistence type="predicted"/>
<dbReference type="Proteomes" id="UP001292094">
    <property type="component" value="Unassembled WGS sequence"/>
</dbReference>
<protein>
    <submittedName>
        <fullName evidence="1">Uncharacterized protein</fullName>
    </submittedName>
</protein>
<keyword evidence="2" id="KW-1185">Reference proteome</keyword>